<keyword evidence="3" id="KW-1185">Reference proteome</keyword>
<evidence type="ECO:0000313" key="2">
    <source>
        <dbReference type="EMBL" id="MBB3928753.1"/>
    </source>
</evidence>
<protein>
    <submittedName>
        <fullName evidence="2">Putative MnhB-related membrane protein</fullName>
    </submittedName>
</protein>
<name>A0A7W6FS80_9SPHN</name>
<accession>A0A7W6FS80</accession>
<keyword evidence="1" id="KW-1133">Transmembrane helix</keyword>
<evidence type="ECO:0000313" key="3">
    <source>
        <dbReference type="Proteomes" id="UP000571950"/>
    </source>
</evidence>
<gene>
    <name evidence="2" type="ORF">GGR43_004498</name>
</gene>
<dbReference type="Proteomes" id="UP000571950">
    <property type="component" value="Unassembled WGS sequence"/>
</dbReference>
<proteinExistence type="predicted"/>
<keyword evidence="1" id="KW-0812">Transmembrane</keyword>
<feature type="transmembrane region" description="Helical" evidence="1">
    <location>
        <begin position="39"/>
        <end position="58"/>
    </location>
</feature>
<dbReference type="EMBL" id="JACIDT010000033">
    <property type="protein sequence ID" value="MBB3928753.1"/>
    <property type="molecule type" value="Genomic_DNA"/>
</dbReference>
<organism evidence="2 3">
    <name type="scientific">Sphingobium jiangsuense</name>
    <dbReference type="NCBI Taxonomy" id="870476"/>
    <lineage>
        <taxon>Bacteria</taxon>
        <taxon>Pseudomonadati</taxon>
        <taxon>Pseudomonadota</taxon>
        <taxon>Alphaproteobacteria</taxon>
        <taxon>Sphingomonadales</taxon>
        <taxon>Sphingomonadaceae</taxon>
        <taxon>Sphingobium</taxon>
    </lineage>
</organism>
<comment type="caution">
    <text evidence="2">The sequence shown here is derived from an EMBL/GenBank/DDBJ whole genome shotgun (WGS) entry which is preliminary data.</text>
</comment>
<feature type="transmembrane region" description="Helical" evidence="1">
    <location>
        <begin position="6"/>
        <end position="27"/>
    </location>
</feature>
<evidence type="ECO:0000256" key="1">
    <source>
        <dbReference type="SAM" id="Phobius"/>
    </source>
</evidence>
<reference evidence="2 3" key="1">
    <citation type="submission" date="2020-08" db="EMBL/GenBank/DDBJ databases">
        <title>Genomic Encyclopedia of Type Strains, Phase IV (KMG-IV): sequencing the most valuable type-strain genomes for metagenomic binning, comparative biology and taxonomic classification.</title>
        <authorList>
            <person name="Goeker M."/>
        </authorList>
    </citation>
    <scope>NUCLEOTIDE SEQUENCE [LARGE SCALE GENOMIC DNA]</scope>
    <source>
        <strain evidence="2 3">DSM 26189</strain>
    </source>
</reference>
<dbReference type="AlphaFoldDB" id="A0A7W6FS80"/>
<keyword evidence="1" id="KW-0472">Membrane</keyword>
<sequence>MNMAAARIIAGGGIFILTVIVLAMLAFKPDLAESDLFKSLAQAIVIQGLIGLVMAFLYTGKNGGENEQ</sequence>
<dbReference type="RefSeq" id="WP_188073964.1">
    <property type="nucleotide sequence ID" value="NZ_BSPS01000191.1"/>
</dbReference>